<feature type="region of interest" description="Disordered" evidence="1">
    <location>
        <begin position="1"/>
        <end position="21"/>
    </location>
</feature>
<keyword evidence="3" id="KW-1185">Reference proteome</keyword>
<name>A0ABD1YHV2_9MARC</name>
<comment type="caution">
    <text evidence="2">The sequence shown here is derived from an EMBL/GenBank/DDBJ whole genome shotgun (WGS) entry which is preliminary data.</text>
</comment>
<evidence type="ECO:0000313" key="2">
    <source>
        <dbReference type="EMBL" id="KAL2630268.1"/>
    </source>
</evidence>
<evidence type="ECO:0000313" key="3">
    <source>
        <dbReference type="Proteomes" id="UP001605036"/>
    </source>
</evidence>
<organism evidence="2 3">
    <name type="scientific">Riccia fluitans</name>
    <dbReference type="NCBI Taxonomy" id="41844"/>
    <lineage>
        <taxon>Eukaryota</taxon>
        <taxon>Viridiplantae</taxon>
        <taxon>Streptophyta</taxon>
        <taxon>Embryophyta</taxon>
        <taxon>Marchantiophyta</taxon>
        <taxon>Marchantiopsida</taxon>
        <taxon>Marchantiidae</taxon>
        <taxon>Marchantiales</taxon>
        <taxon>Ricciaceae</taxon>
        <taxon>Riccia</taxon>
    </lineage>
</organism>
<proteinExistence type="predicted"/>
<dbReference type="EMBL" id="JBHFFA010000004">
    <property type="protein sequence ID" value="KAL2630268.1"/>
    <property type="molecule type" value="Genomic_DNA"/>
</dbReference>
<evidence type="ECO:0008006" key="4">
    <source>
        <dbReference type="Google" id="ProtNLM"/>
    </source>
</evidence>
<accession>A0ABD1YHV2</accession>
<protein>
    <recommendedName>
        <fullName evidence="4">Ribosomal protein S14</fullName>
    </recommendedName>
</protein>
<dbReference type="Proteomes" id="UP001605036">
    <property type="component" value="Unassembled WGS sequence"/>
</dbReference>
<evidence type="ECO:0000256" key="1">
    <source>
        <dbReference type="SAM" id="MobiDB-lite"/>
    </source>
</evidence>
<gene>
    <name evidence="2" type="ORF">R1flu_014954</name>
</gene>
<reference evidence="2 3" key="1">
    <citation type="submission" date="2024-09" db="EMBL/GenBank/DDBJ databases">
        <title>Chromosome-scale assembly of Riccia fluitans.</title>
        <authorList>
            <person name="Paukszto L."/>
            <person name="Sawicki J."/>
            <person name="Karawczyk K."/>
            <person name="Piernik-Szablinska J."/>
            <person name="Szczecinska M."/>
            <person name="Mazdziarz M."/>
        </authorList>
    </citation>
    <scope>NUCLEOTIDE SEQUENCE [LARGE SCALE GENOMIC DNA]</scope>
    <source>
        <strain evidence="2">Rf_01</strain>
        <tissue evidence="2">Aerial parts of the thallus</tissue>
    </source>
</reference>
<dbReference type="AlphaFoldDB" id="A0ABD1YHV2"/>
<sequence>MDPSTVRASTRARSRLCRQTNQRNDLLSPLQQLHRKVSPPSRRLQLFRLNQIPGLEFRQLEGGTIDRCPSFRITQSCSFRGASKGPQRLLRL</sequence>